<feature type="region of interest" description="Disordered" evidence="1">
    <location>
        <begin position="72"/>
        <end position="107"/>
    </location>
</feature>
<comment type="caution">
    <text evidence="3">The sequence shown here is derived from an EMBL/GenBank/DDBJ whole genome shotgun (WGS) entry which is preliminary data.</text>
</comment>
<proteinExistence type="predicted"/>
<dbReference type="PANTHER" id="PTHR31913:SF0">
    <property type="entry name" value="VACUOLAR IMPORT AND DEGRADATION PROTEIN 27"/>
    <property type="match status" value="1"/>
</dbReference>
<dbReference type="InterPro" id="IPR040979">
    <property type="entry name" value="Vid27_N"/>
</dbReference>
<gene>
    <name evidence="3" type="ORF">DIURU_004607</name>
</gene>
<feature type="domain" description="Vid27 N-terminal" evidence="2">
    <location>
        <begin position="1"/>
        <end position="181"/>
    </location>
</feature>
<dbReference type="InterPro" id="IPR040458">
    <property type="entry name" value="Vid27"/>
</dbReference>
<dbReference type="GeneID" id="54783258"/>
<protein>
    <recommendedName>
        <fullName evidence="2">Vid27 N-terminal domain-containing protein</fullName>
    </recommendedName>
</protein>
<keyword evidence="4" id="KW-1185">Reference proteome</keyword>
<dbReference type="VEuPathDB" id="FungiDB:DIURU_004607"/>
<evidence type="ECO:0000313" key="4">
    <source>
        <dbReference type="Proteomes" id="UP000449547"/>
    </source>
</evidence>
<dbReference type="AlphaFoldDB" id="A0A642UND5"/>
<dbReference type="EMBL" id="SWFT01000139">
    <property type="protein sequence ID" value="KAA8898587.1"/>
    <property type="molecule type" value="Genomic_DNA"/>
</dbReference>
<dbReference type="PANTHER" id="PTHR31913">
    <property type="entry name" value="VACUOLAR IMPORT AND DEGRADATION PROTEIN 27"/>
    <property type="match status" value="1"/>
</dbReference>
<dbReference type="GO" id="GO:0005737">
    <property type="term" value="C:cytoplasm"/>
    <property type="evidence" value="ECO:0007669"/>
    <property type="project" value="TreeGrafter"/>
</dbReference>
<sequence>MNFLRKFMGVAKEEPEIASVPSGRFLLTRSPRSPKGAFECLYPDAYASIRGTSTAYYHQLCIQRVAAGADPASSVGGLNGDESDSDDDDDDSIRSNNGADDGPHTSDEWTFTIGDDLGFATFDNDQGYRVISWKDVNGDLGDKFEFIVDPSVDHARVDDFILILFKCLYEATYQESSESIKSLDDTRLATLVSNKPTELIDDPSSILSYLQSSSSSSSANPIYSEQARHW</sequence>
<evidence type="ECO:0000259" key="2">
    <source>
        <dbReference type="Pfam" id="PF17748"/>
    </source>
</evidence>
<accession>A0A642UND5</accession>
<evidence type="ECO:0000256" key="1">
    <source>
        <dbReference type="SAM" id="MobiDB-lite"/>
    </source>
</evidence>
<dbReference type="Proteomes" id="UP000449547">
    <property type="component" value="Unassembled WGS sequence"/>
</dbReference>
<dbReference type="OrthoDB" id="10251113at2759"/>
<name>A0A642UND5_DIURU</name>
<evidence type="ECO:0000313" key="3">
    <source>
        <dbReference type="EMBL" id="KAA8898587.1"/>
    </source>
</evidence>
<dbReference type="Pfam" id="PF17748">
    <property type="entry name" value="VID27_N"/>
    <property type="match status" value="1"/>
</dbReference>
<dbReference type="GO" id="GO:0005634">
    <property type="term" value="C:nucleus"/>
    <property type="evidence" value="ECO:0007669"/>
    <property type="project" value="TreeGrafter"/>
</dbReference>
<organism evidence="3 4">
    <name type="scientific">Diutina rugosa</name>
    <name type="common">Yeast</name>
    <name type="synonym">Candida rugosa</name>
    <dbReference type="NCBI Taxonomy" id="5481"/>
    <lineage>
        <taxon>Eukaryota</taxon>
        <taxon>Fungi</taxon>
        <taxon>Dikarya</taxon>
        <taxon>Ascomycota</taxon>
        <taxon>Saccharomycotina</taxon>
        <taxon>Pichiomycetes</taxon>
        <taxon>Debaryomycetaceae</taxon>
        <taxon>Diutina</taxon>
    </lineage>
</organism>
<dbReference type="OMA" id="RVISWKD"/>
<reference evidence="3 4" key="1">
    <citation type="submission" date="2019-07" db="EMBL/GenBank/DDBJ databases">
        <title>Genome assembly of two rare yeast pathogens: Diutina rugosa and Trichomonascus ciferrii.</title>
        <authorList>
            <person name="Mixao V."/>
            <person name="Saus E."/>
            <person name="Hansen A."/>
            <person name="Lass-Flor C."/>
            <person name="Gabaldon T."/>
        </authorList>
    </citation>
    <scope>NUCLEOTIDE SEQUENCE [LARGE SCALE GENOMIC DNA]</scope>
    <source>
        <strain evidence="3 4">CBS 613</strain>
    </source>
</reference>
<feature type="compositionally biased region" description="Acidic residues" evidence="1">
    <location>
        <begin position="81"/>
        <end position="91"/>
    </location>
</feature>
<dbReference type="RefSeq" id="XP_034010571.1">
    <property type="nucleotide sequence ID" value="XM_034157499.1"/>
</dbReference>